<name>A0AAV3QHN0_LITER</name>
<comment type="caution">
    <text evidence="1">The sequence shown here is derived from an EMBL/GenBank/DDBJ whole genome shotgun (WGS) entry which is preliminary data.</text>
</comment>
<dbReference type="PANTHER" id="PTHR31286">
    <property type="entry name" value="GLYCINE-RICH CELL WALL STRUCTURAL PROTEIN 1.8-LIKE"/>
    <property type="match status" value="1"/>
</dbReference>
<evidence type="ECO:0008006" key="3">
    <source>
        <dbReference type="Google" id="ProtNLM"/>
    </source>
</evidence>
<sequence length="102" mass="11218">MEGFVKSRWAELGAVDGIRGCGTKGVGKRSLEFLTTSTHSKAMEVGMALEKPYVSSLPIWVQYPHLPIDLWTPEALSRISSQMGKPLFADGNTSEQKRMGYA</sequence>
<keyword evidence="2" id="KW-1185">Reference proteome</keyword>
<evidence type="ECO:0000313" key="1">
    <source>
        <dbReference type="EMBL" id="GAA0163570.1"/>
    </source>
</evidence>
<proteinExistence type="predicted"/>
<organism evidence="1 2">
    <name type="scientific">Lithospermum erythrorhizon</name>
    <name type="common">Purple gromwell</name>
    <name type="synonym">Lithospermum officinale var. erythrorhizon</name>
    <dbReference type="NCBI Taxonomy" id="34254"/>
    <lineage>
        <taxon>Eukaryota</taxon>
        <taxon>Viridiplantae</taxon>
        <taxon>Streptophyta</taxon>
        <taxon>Embryophyta</taxon>
        <taxon>Tracheophyta</taxon>
        <taxon>Spermatophyta</taxon>
        <taxon>Magnoliopsida</taxon>
        <taxon>eudicotyledons</taxon>
        <taxon>Gunneridae</taxon>
        <taxon>Pentapetalae</taxon>
        <taxon>asterids</taxon>
        <taxon>lamiids</taxon>
        <taxon>Boraginales</taxon>
        <taxon>Boraginaceae</taxon>
        <taxon>Boraginoideae</taxon>
        <taxon>Lithospermeae</taxon>
        <taxon>Lithospermum</taxon>
    </lineage>
</organism>
<dbReference type="PANTHER" id="PTHR31286:SF180">
    <property type="entry name" value="OS10G0362600 PROTEIN"/>
    <property type="match status" value="1"/>
</dbReference>
<dbReference type="AlphaFoldDB" id="A0AAV3QHN0"/>
<accession>A0AAV3QHN0</accession>
<dbReference type="Proteomes" id="UP001454036">
    <property type="component" value="Unassembled WGS sequence"/>
</dbReference>
<reference evidence="1 2" key="1">
    <citation type="submission" date="2024-01" db="EMBL/GenBank/DDBJ databases">
        <title>The complete chloroplast genome sequence of Lithospermum erythrorhizon: insights into the phylogenetic relationship among Boraginaceae species and the maternal lineages of purple gromwells.</title>
        <authorList>
            <person name="Okada T."/>
            <person name="Watanabe K."/>
        </authorList>
    </citation>
    <scope>NUCLEOTIDE SEQUENCE [LARGE SCALE GENOMIC DNA]</scope>
</reference>
<protein>
    <recommendedName>
        <fullName evidence="3">DUF4283 domain-containing protein</fullName>
    </recommendedName>
</protein>
<evidence type="ECO:0000313" key="2">
    <source>
        <dbReference type="Proteomes" id="UP001454036"/>
    </source>
</evidence>
<dbReference type="EMBL" id="BAABME010021546">
    <property type="protein sequence ID" value="GAA0163570.1"/>
    <property type="molecule type" value="Genomic_DNA"/>
</dbReference>
<gene>
    <name evidence="1" type="ORF">LIER_39621</name>
</gene>
<dbReference type="InterPro" id="IPR040256">
    <property type="entry name" value="At4g02000-like"/>
</dbReference>